<dbReference type="SUPFAM" id="SSF55729">
    <property type="entry name" value="Acyl-CoA N-acyltransferases (Nat)"/>
    <property type="match status" value="1"/>
</dbReference>
<feature type="domain" description="N-acetyltransferase" evidence="2">
    <location>
        <begin position="76"/>
        <end position="201"/>
    </location>
</feature>
<evidence type="ECO:0000313" key="3">
    <source>
        <dbReference type="EMBL" id="AOZ94968.1"/>
    </source>
</evidence>
<organism evidence="3 4">
    <name type="scientific">Butyrivibrio hungatei</name>
    <dbReference type="NCBI Taxonomy" id="185008"/>
    <lineage>
        <taxon>Bacteria</taxon>
        <taxon>Bacillati</taxon>
        <taxon>Bacillota</taxon>
        <taxon>Clostridia</taxon>
        <taxon>Lachnospirales</taxon>
        <taxon>Lachnospiraceae</taxon>
        <taxon>Butyrivibrio</taxon>
    </lineage>
</organism>
<accession>A0A1D9NX68</accession>
<evidence type="ECO:0000313" key="4">
    <source>
        <dbReference type="Proteomes" id="UP000179284"/>
    </source>
</evidence>
<dbReference type="RefSeq" id="WP_071174800.1">
    <property type="nucleotide sequence ID" value="NZ_CP017830.1"/>
</dbReference>
<sequence>MNTKTIIEAIGYVGSALVLVSFLMASVVKLRIVNSVGSVIFTIYAFIIHSYPTAIMNLCLVMINIYYLVKLSNTNVEYDFVKLNKEDSLLKYIVDCYKDDIMKCFPGINMDFSEANVGYAVCHKGTPTGILLGSLNDGLLEIMLDYSTPEYRDFSIGKYLMSKLPEEGVKSLVYRGSDVNHKAYLSKLGFVQKGGYYEKVL</sequence>
<evidence type="ECO:0000256" key="1">
    <source>
        <dbReference type="SAM" id="Phobius"/>
    </source>
</evidence>
<dbReference type="Pfam" id="PF10688">
    <property type="entry name" value="Imp-YgjV"/>
    <property type="match status" value="1"/>
</dbReference>
<dbReference type="GO" id="GO:0016747">
    <property type="term" value="F:acyltransferase activity, transferring groups other than amino-acyl groups"/>
    <property type="evidence" value="ECO:0007669"/>
    <property type="project" value="InterPro"/>
</dbReference>
<keyword evidence="1" id="KW-0812">Transmembrane</keyword>
<evidence type="ECO:0000259" key="2">
    <source>
        <dbReference type="PROSITE" id="PS51186"/>
    </source>
</evidence>
<dbReference type="AlphaFoldDB" id="A0A1D9NX68"/>
<dbReference type="InterPro" id="IPR019629">
    <property type="entry name" value="Uncharacterised_HI1736/YgjV"/>
</dbReference>
<reference evidence="4" key="1">
    <citation type="submission" date="2016-10" db="EMBL/GenBank/DDBJ databases">
        <title>The complete genome sequence of the rumen bacterium Butyrivibrio hungatei MB2003.</title>
        <authorList>
            <person name="Palevich N."/>
            <person name="Kelly W.J."/>
            <person name="Leahy S.C."/>
            <person name="Altermann E."/>
            <person name="Rakonjac J."/>
            <person name="Attwood G.T."/>
        </authorList>
    </citation>
    <scope>NUCLEOTIDE SEQUENCE [LARGE SCALE GENOMIC DNA]</scope>
    <source>
        <strain evidence="4">MB2003</strain>
    </source>
</reference>
<dbReference type="InterPro" id="IPR016181">
    <property type="entry name" value="Acyl_CoA_acyltransferase"/>
</dbReference>
<keyword evidence="4" id="KW-1185">Reference proteome</keyword>
<proteinExistence type="predicted"/>
<feature type="transmembrane region" description="Helical" evidence="1">
    <location>
        <begin position="6"/>
        <end position="28"/>
    </location>
</feature>
<keyword evidence="1" id="KW-1133">Transmembrane helix</keyword>
<dbReference type="Proteomes" id="UP000179284">
    <property type="component" value="Chromosome II"/>
</dbReference>
<dbReference type="EMBL" id="CP017830">
    <property type="protein sequence ID" value="AOZ94968.1"/>
    <property type="molecule type" value="Genomic_DNA"/>
</dbReference>
<gene>
    <name evidence="3" type="ORF">bhn_III020</name>
</gene>
<feature type="transmembrane region" description="Helical" evidence="1">
    <location>
        <begin position="40"/>
        <end position="69"/>
    </location>
</feature>
<dbReference type="InterPro" id="IPR000182">
    <property type="entry name" value="GNAT_dom"/>
</dbReference>
<dbReference type="PROSITE" id="PS51186">
    <property type="entry name" value="GNAT"/>
    <property type="match status" value="1"/>
</dbReference>
<dbReference type="KEGG" id="bhu:bhn_III020"/>
<protein>
    <recommendedName>
        <fullName evidence="2">N-acetyltransferase domain-containing protein</fullName>
    </recommendedName>
</protein>
<keyword evidence="1" id="KW-0472">Membrane</keyword>
<name>A0A1D9NX68_9FIRM</name>